<dbReference type="SUPFAM" id="SSF51735">
    <property type="entry name" value="NAD(P)-binding Rossmann-fold domains"/>
    <property type="match status" value="1"/>
</dbReference>
<dbReference type="GO" id="GO:0019433">
    <property type="term" value="P:triglyceride catabolic process"/>
    <property type="evidence" value="ECO:0007669"/>
    <property type="project" value="TreeGrafter"/>
</dbReference>
<evidence type="ECO:0000313" key="5">
    <source>
        <dbReference type="EMBL" id="CDP33866.1"/>
    </source>
</evidence>
<dbReference type="Gene3D" id="3.40.50.720">
    <property type="entry name" value="NAD(P)-binding Rossmann-like Domain"/>
    <property type="match status" value="1"/>
</dbReference>
<dbReference type="PROSITE" id="PS00061">
    <property type="entry name" value="ADH_SHORT"/>
    <property type="match status" value="1"/>
</dbReference>
<evidence type="ECO:0000256" key="3">
    <source>
        <dbReference type="ARBA" id="ARBA00023002"/>
    </source>
</evidence>
<accession>A0A060T3V7</accession>
<protein>
    <submittedName>
        <fullName evidence="5">ARAD1A19272p</fullName>
    </submittedName>
</protein>
<keyword evidence="3" id="KW-0560">Oxidoreductase</keyword>
<dbReference type="PhylomeDB" id="A0A060T3V7"/>
<dbReference type="InterPro" id="IPR036291">
    <property type="entry name" value="NAD(P)-bd_dom_sf"/>
</dbReference>
<dbReference type="PANTHER" id="PTHR44169">
    <property type="entry name" value="NADPH-DEPENDENT 1-ACYLDIHYDROXYACETONE PHOSPHATE REDUCTASE"/>
    <property type="match status" value="1"/>
</dbReference>
<name>A0A060T3V7_BLAAD</name>
<dbReference type="GO" id="GO:0000140">
    <property type="term" value="F:acylglycerone-phosphate reductase (NADP+) activity"/>
    <property type="evidence" value="ECO:0007669"/>
    <property type="project" value="TreeGrafter"/>
</dbReference>
<dbReference type="InterPro" id="IPR020904">
    <property type="entry name" value="Sc_DH/Rdtase_CS"/>
</dbReference>
<dbReference type="EMBL" id="HG937691">
    <property type="protein sequence ID" value="CDP33866.1"/>
    <property type="molecule type" value="Genomic_DNA"/>
</dbReference>
<dbReference type="FunFam" id="3.40.50.720:FF:000261">
    <property type="entry name" value="NADPH-dependent 1-acyldihydroxyacetone phosphate reductase"/>
    <property type="match status" value="1"/>
</dbReference>
<evidence type="ECO:0000256" key="4">
    <source>
        <dbReference type="RuleBase" id="RU000363"/>
    </source>
</evidence>
<sequence length="285" mass="31754">MPSPRRTVLITGCSSGIGKALAREFHQKGYDVIAGARRVHHMDDLKAEGVKTVYLDVTDQDSIEKARKYVESETGGRLDMLFNNAGVACTEPATDLSIDRVQECFAVNVFGVMSMVRAFAPMVIAAKGTIANTGSVAAIIQFPYSSAYSASKAALHQYMNCLRLELAPFGVKVVTVVTAAVKSNLSDAHPLPEGSLYTALSESVKFRAQLSMRSKPMSAEDFAKRVYTQVTKRFPKAVFWEGSNWLKLWVLFYLIPRKIADYVMMRKFKLVEYFSRLKSQKPIKR</sequence>
<gene>
    <name evidence="5" type="ORF">GNLVRS02_ARAD1A19272g</name>
</gene>
<dbReference type="AlphaFoldDB" id="A0A060T3V7"/>
<dbReference type="PANTHER" id="PTHR44169:SF6">
    <property type="entry name" value="NADPH-DEPENDENT 1-ACYLDIHYDROXYACETONE PHOSPHATE REDUCTASE"/>
    <property type="match status" value="1"/>
</dbReference>
<dbReference type="GO" id="GO:0004806">
    <property type="term" value="F:triacylglycerol lipase activity"/>
    <property type="evidence" value="ECO:0007669"/>
    <property type="project" value="TreeGrafter"/>
</dbReference>
<dbReference type="InterPro" id="IPR002347">
    <property type="entry name" value="SDR_fam"/>
</dbReference>
<organism evidence="5">
    <name type="scientific">Blastobotrys adeninivorans</name>
    <name type="common">Yeast</name>
    <name type="synonym">Arxula adeninivorans</name>
    <dbReference type="NCBI Taxonomy" id="409370"/>
    <lineage>
        <taxon>Eukaryota</taxon>
        <taxon>Fungi</taxon>
        <taxon>Dikarya</taxon>
        <taxon>Ascomycota</taxon>
        <taxon>Saccharomycotina</taxon>
        <taxon>Dipodascomycetes</taxon>
        <taxon>Dipodascales</taxon>
        <taxon>Trichomonascaceae</taxon>
        <taxon>Blastobotrys</taxon>
    </lineage>
</organism>
<evidence type="ECO:0000256" key="1">
    <source>
        <dbReference type="ARBA" id="ARBA00006484"/>
    </source>
</evidence>
<evidence type="ECO:0000256" key="2">
    <source>
        <dbReference type="ARBA" id="ARBA00022857"/>
    </source>
</evidence>
<proteinExistence type="inferred from homology"/>
<comment type="similarity">
    <text evidence="1 4">Belongs to the short-chain dehydrogenases/reductases (SDR) family.</text>
</comment>
<dbReference type="PRINTS" id="PR00080">
    <property type="entry name" value="SDRFAMILY"/>
</dbReference>
<dbReference type="PRINTS" id="PR00081">
    <property type="entry name" value="GDHRDH"/>
</dbReference>
<reference evidence="5" key="2">
    <citation type="submission" date="2014-06" db="EMBL/GenBank/DDBJ databases">
        <title>The complete genome of Blastobotrys (Arxula) adeninivorans LS3 - a yeast of biotechnological interest.</title>
        <authorList>
            <person name="Kunze G."/>
            <person name="Gaillardin C."/>
            <person name="Czernicka M."/>
            <person name="Durrens P."/>
            <person name="Martin T."/>
            <person name="Boer E."/>
            <person name="Gabaldon T."/>
            <person name="Cruz J."/>
            <person name="Talla E."/>
            <person name="Marck C."/>
            <person name="Goffeau A."/>
            <person name="Barbe V."/>
            <person name="Baret P."/>
            <person name="Baronian K."/>
            <person name="Beier S."/>
            <person name="Bleykasten C."/>
            <person name="Bode R."/>
            <person name="Casaregola S."/>
            <person name="Despons L."/>
            <person name="Fairhead C."/>
            <person name="Giersberg M."/>
            <person name="Gierski P."/>
            <person name="Hahnel U."/>
            <person name="Hartmann A."/>
            <person name="Jankowska D."/>
            <person name="Jubin C."/>
            <person name="Jung P."/>
            <person name="Lafontaine I."/>
            <person name="Leh-Louis V."/>
            <person name="Lemaire M."/>
            <person name="Marcet-Houben M."/>
            <person name="Mascher M."/>
            <person name="Morel G."/>
            <person name="Richard G.-F."/>
            <person name="Riechen J."/>
            <person name="Sacerdot C."/>
            <person name="Sarkar A."/>
            <person name="Savel G."/>
            <person name="Schacherer J."/>
            <person name="Sherman D."/>
            <person name="Straub M.-L."/>
            <person name="Stein N."/>
            <person name="Thierry A."/>
            <person name="Trautwein-Schult A."/>
            <person name="Westhof E."/>
            <person name="Worch S."/>
            <person name="Dujon B."/>
            <person name="Souciet J.-L."/>
            <person name="Wincker P."/>
            <person name="Scholz U."/>
            <person name="Neuveglise N."/>
        </authorList>
    </citation>
    <scope>NUCLEOTIDE SEQUENCE</scope>
    <source>
        <strain evidence="5">LS3</strain>
    </source>
</reference>
<reference evidence="5" key="1">
    <citation type="submission" date="2014-02" db="EMBL/GenBank/DDBJ databases">
        <authorList>
            <person name="Genoscope - CEA"/>
        </authorList>
    </citation>
    <scope>NUCLEOTIDE SEQUENCE</scope>
    <source>
        <strain evidence="5">LS3</strain>
    </source>
</reference>
<keyword evidence="2" id="KW-0521">NADP</keyword>
<dbReference type="GO" id="GO:0006654">
    <property type="term" value="P:phosphatidic acid biosynthetic process"/>
    <property type="evidence" value="ECO:0007669"/>
    <property type="project" value="TreeGrafter"/>
</dbReference>
<dbReference type="GO" id="GO:0005783">
    <property type="term" value="C:endoplasmic reticulum"/>
    <property type="evidence" value="ECO:0007669"/>
    <property type="project" value="TreeGrafter"/>
</dbReference>
<dbReference type="Pfam" id="PF00106">
    <property type="entry name" value="adh_short"/>
    <property type="match status" value="1"/>
</dbReference>
<dbReference type="GO" id="GO:0005811">
    <property type="term" value="C:lipid droplet"/>
    <property type="evidence" value="ECO:0007669"/>
    <property type="project" value="TreeGrafter"/>
</dbReference>